<reference evidence="1" key="2">
    <citation type="journal article" date="2015" name="Data Brief">
        <title>Shoot transcriptome of the giant reed, Arundo donax.</title>
        <authorList>
            <person name="Barrero R.A."/>
            <person name="Guerrero F.D."/>
            <person name="Moolhuijzen P."/>
            <person name="Goolsby J.A."/>
            <person name="Tidwell J."/>
            <person name="Bellgard S.E."/>
            <person name="Bellgard M.I."/>
        </authorList>
    </citation>
    <scope>NUCLEOTIDE SEQUENCE</scope>
    <source>
        <tissue evidence="1">Shoot tissue taken approximately 20 cm above the soil surface</tissue>
    </source>
</reference>
<organism evidence="1">
    <name type="scientific">Arundo donax</name>
    <name type="common">Giant reed</name>
    <name type="synonym">Donax arundinaceus</name>
    <dbReference type="NCBI Taxonomy" id="35708"/>
    <lineage>
        <taxon>Eukaryota</taxon>
        <taxon>Viridiplantae</taxon>
        <taxon>Streptophyta</taxon>
        <taxon>Embryophyta</taxon>
        <taxon>Tracheophyta</taxon>
        <taxon>Spermatophyta</taxon>
        <taxon>Magnoliopsida</taxon>
        <taxon>Liliopsida</taxon>
        <taxon>Poales</taxon>
        <taxon>Poaceae</taxon>
        <taxon>PACMAD clade</taxon>
        <taxon>Arundinoideae</taxon>
        <taxon>Arundineae</taxon>
        <taxon>Arundo</taxon>
    </lineage>
</organism>
<proteinExistence type="predicted"/>
<evidence type="ECO:0000313" key="1">
    <source>
        <dbReference type="EMBL" id="JAE12824.1"/>
    </source>
</evidence>
<reference evidence="1" key="1">
    <citation type="submission" date="2014-09" db="EMBL/GenBank/DDBJ databases">
        <authorList>
            <person name="Magalhaes I.L.F."/>
            <person name="Oliveira U."/>
            <person name="Santos F.R."/>
            <person name="Vidigal T.H.D.A."/>
            <person name="Brescovit A.D."/>
            <person name="Santos A.J."/>
        </authorList>
    </citation>
    <scope>NUCLEOTIDE SEQUENCE</scope>
    <source>
        <tissue evidence="1">Shoot tissue taken approximately 20 cm above the soil surface</tissue>
    </source>
</reference>
<dbReference type="AlphaFoldDB" id="A0A0A9FNF7"/>
<sequence>MTITCTLNYLLRMGMH</sequence>
<dbReference type="EMBL" id="GBRH01185072">
    <property type="protein sequence ID" value="JAE12824.1"/>
    <property type="molecule type" value="Transcribed_RNA"/>
</dbReference>
<name>A0A0A9FNF7_ARUDO</name>
<protein>
    <submittedName>
        <fullName evidence="1">Uncharacterized protein</fullName>
    </submittedName>
</protein>
<accession>A0A0A9FNF7</accession>